<reference evidence="1" key="1">
    <citation type="submission" date="2020-03" db="EMBL/GenBank/DDBJ databases">
        <title>The deep terrestrial virosphere.</title>
        <authorList>
            <person name="Holmfeldt K."/>
            <person name="Nilsson E."/>
            <person name="Simone D."/>
            <person name="Lopez-Fernandez M."/>
            <person name="Wu X."/>
            <person name="de Brujin I."/>
            <person name="Lundin D."/>
            <person name="Andersson A."/>
            <person name="Bertilsson S."/>
            <person name="Dopson M."/>
        </authorList>
    </citation>
    <scope>NUCLEOTIDE SEQUENCE</scope>
    <source>
        <strain evidence="3">MM415A00356</strain>
        <strain evidence="2">MM415B00404</strain>
        <strain evidence="1">TM448A01405</strain>
        <strain evidence="4">TM448B01815</strain>
    </source>
</reference>
<gene>
    <name evidence="3" type="ORF">MM415A00356_0004</name>
    <name evidence="2" type="ORF">MM415B00404_0004</name>
    <name evidence="1" type="ORF">TM448A01405_0020</name>
    <name evidence="4" type="ORF">TM448B01815_0008</name>
</gene>
<name>A0A6H1ZQ82_9ZZZZ</name>
<evidence type="ECO:0000313" key="2">
    <source>
        <dbReference type="EMBL" id="QJA65302.1"/>
    </source>
</evidence>
<dbReference type="EMBL" id="MT144826">
    <property type="protein sequence ID" value="QJI00067.1"/>
    <property type="molecule type" value="Genomic_DNA"/>
</dbReference>
<accession>A0A6H1ZQ82</accession>
<protein>
    <submittedName>
        <fullName evidence="1">Uncharacterized protein</fullName>
    </submittedName>
</protein>
<evidence type="ECO:0000313" key="3">
    <source>
        <dbReference type="EMBL" id="QJA82855.1"/>
    </source>
</evidence>
<dbReference type="EMBL" id="MT142498">
    <property type="protein sequence ID" value="QJA82855.1"/>
    <property type="molecule type" value="Genomic_DNA"/>
</dbReference>
<proteinExistence type="predicted"/>
<sequence>MKLIAKFNEKWMMVDTETKTWEWVERATPDIEEKILHDCTITGLLTQKTNKDDTIIAENMRDYWKHQAAGAD</sequence>
<organism evidence="1">
    <name type="scientific">viral metagenome</name>
    <dbReference type="NCBI Taxonomy" id="1070528"/>
    <lineage>
        <taxon>unclassified sequences</taxon>
        <taxon>metagenomes</taxon>
        <taxon>organismal metagenomes</taxon>
    </lineage>
</organism>
<evidence type="ECO:0000313" key="1">
    <source>
        <dbReference type="EMBL" id="QJA49581.1"/>
    </source>
</evidence>
<dbReference type="EMBL" id="MT144143">
    <property type="protein sequence ID" value="QJA49581.1"/>
    <property type="molecule type" value="Genomic_DNA"/>
</dbReference>
<dbReference type="AlphaFoldDB" id="A0A6H1ZQ82"/>
<evidence type="ECO:0000313" key="4">
    <source>
        <dbReference type="EMBL" id="QJI00067.1"/>
    </source>
</evidence>
<dbReference type="EMBL" id="MT141536">
    <property type="protein sequence ID" value="QJA65302.1"/>
    <property type="molecule type" value="Genomic_DNA"/>
</dbReference>